<dbReference type="RefSeq" id="WP_229122263.1">
    <property type="nucleotide sequence ID" value="NZ_CP064791.1"/>
</dbReference>
<keyword evidence="3" id="KW-1185">Reference proteome</keyword>
<organism evidence="2 3">
    <name type="scientific">Halapricum desulfuricans</name>
    <dbReference type="NCBI Taxonomy" id="2841257"/>
    <lineage>
        <taxon>Archaea</taxon>
        <taxon>Methanobacteriati</taxon>
        <taxon>Methanobacteriota</taxon>
        <taxon>Stenosarchaea group</taxon>
        <taxon>Halobacteria</taxon>
        <taxon>Halobacteriales</taxon>
        <taxon>Haloarculaceae</taxon>
        <taxon>Halapricum</taxon>
    </lineage>
</organism>
<evidence type="ECO:0000256" key="1">
    <source>
        <dbReference type="SAM" id="MobiDB-lite"/>
    </source>
</evidence>
<reference evidence="2 3" key="1">
    <citation type="submission" date="2020-11" db="EMBL/GenBank/DDBJ databases">
        <title>Carbohydrate-dependent, anaerobic sulfur respiration: A novel catabolism in halophilic archaea.</title>
        <authorList>
            <person name="Sorokin D.Y."/>
            <person name="Messina E."/>
            <person name="Smedile F."/>
            <person name="La Cono V."/>
            <person name="Hallsworth J.E."/>
            <person name="Yakimov M.M."/>
        </authorList>
    </citation>
    <scope>NUCLEOTIDE SEQUENCE [LARGE SCALE GENOMIC DNA]</scope>
    <source>
        <strain evidence="2 3">HSR-Est</strain>
    </source>
</reference>
<protein>
    <submittedName>
        <fullName evidence="2">DUF2237 family</fullName>
    </submittedName>
</protein>
<dbReference type="GeneID" id="68857420"/>
<feature type="region of interest" description="Disordered" evidence="1">
    <location>
        <begin position="1"/>
        <end position="27"/>
    </location>
</feature>
<dbReference type="EMBL" id="CP064791">
    <property type="protein sequence ID" value="QSG14325.1"/>
    <property type="molecule type" value="Genomic_DNA"/>
</dbReference>
<proteinExistence type="predicted"/>
<sequence>MQQNVLGTALEPCSTDPTTGYLRDGNCTATQRDPGRHEVCAVVTEEFLQYSKRQGNDLITPRPGLDFPGLDPGDHWCLCLPRWEEAREAGVAPPIVLEATNEAVLDTVDIKTLREYEHGSE</sequence>
<dbReference type="Pfam" id="PF09996">
    <property type="entry name" value="DUF2237"/>
    <property type="match status" value="1"/>
</dbReference>
<dbReference type="AlphaFoldDB" id="A0A897NS81"/>
<name>A0A897NS81_9EURY</name>
<dbReference type="InterPro" id="IPR018714">
    <property type="entry name" value="DUF2237"/>
</dbReference>
<dbReference type="Gene3D" id="3.30.56.110">
    <property type="entry name" value="Protein of unknown function DUF2237"/>
    <property type="match status" value="1"/>
</dbReference>
<dbReference type="Proteomes" id="UP000663292">
    <property type="component" value="Chromosome"/>
</dbReference>
<dbReference type="PANTHER" id="PTHR37466:SF1">
    <property type="entry name" value="SLR1628 PROTEIN"/>
    <property type="match status" value="1"/>
</dbReference>
<accession>A0A897NS81</accession>
<evidence type="ECO:0000313" key="2">
    <source>
        <dbReference type="EMBL" id="QSG14325.1"/>
    </source>
</evidence>
<evidence type="ECO:0000313" key="3">
    <source>
        <dbReference type="Proteomes" id="UP000663292"/>
    </source>
</evidence>
<dbReference type="PANTHER" id="PTHR37466">
    <property type="entry name" value="SLR1628 PROTEIN"/>
    <property type="match status" value="1"/>
</dbReference>
<gene>
    <name evidence="2" type="ORF">HSEST_0781</name>
</gene>